<feature type="transmembrane region" description="Helical" evidence="1">
    <location>
        <begin position="304"/>
        <end position="322"/>
    </location>
</feature>
<feature type="transmembrane region" description="Helical" evidence="1">
    <location>
        <begin position="388"/>
        <end position="407"/>
    </location>
</feature>
<feature type="transmembrane region" description="Helical" evidence="1">
    <location>
        <begin position="6"/>
        <end position="27"/>
    </location>
</feature>
<dbReference type="GO" id="GO:0004143">
    <property type="term" value="F:ATP-dependent diacylglycerol kinase activity"/>
    <property type="evidence" value="ECO:0007669"/>
    <property type="project" value="InterPro"/>
</dbReference>
<keyword evidence="1" id="KW-0472">Membrane</keyword>
<keyword evidence="1" id="KW-1133">Transmembrane helix</keyword>
<protein>
    <recommendedName>
        <fullName evidence="3">Phytol kinase</fullName>
    </recommendedName>
</protein>
<feature type="transmembrane region" description="Helical" evidence="1">
    <location>
        <begin position="422"/>
        <end position="442"/>
    </location>
</feature>
<gene>
    <name evidence="2" type="ORF">MNBD_GAMMA21-380</name>
</gene>
<dbReference type="EMBL" id="UOFR01000061">
    <property type="protein sequence ID" value="VAW98572.1"/>
    <property type="molecule type" value="Genomic_DNA"/>
</dbReference>
<sequence length="443" mass="48507">MSLLNPWLGIIIVLALLGGLIGALAVFQKTKQPHPELVRKLLHIGMGLVTLSFPWLFSEAWPVIVLAALAVIGLLGVKFMKTDSISNVVHGVARESLGEIYFPISIAIIFALSHGNTILYIIPALILTLADAVAALIGVRYGTIKYTTTDGVKSTEGSIAFFTMALLATLIPLLLFTQVGRTETLLIALIIASLVMYIEALAWKGLDNLFIPLGGFLLLKVYMSMGVPELSIRLAVILALFVIFLLYRKRTTLNDSATMAAALVGYLIWAAGDWTWFIPALLVFISYHVLSPKTAHNSERIHDAQAVIALTLPGMFWLFIAQDQNISELYFPFTVSFATQLGMIGLARLCHQYPEMNRIMLWARCTVQAGVIIFIPWLLIVGINFTTIAYASIGVSLIAFAVIGFYYLQPCIKDCPVNNARFWRQGGVGFVVSLAAAGFILLV</sequence>
<keyword evidence="1" id="KW-0812">Transmembrane</keyword>
<organism evidence="2">
    <name type="scientific">hydrothermal vent metagenome</name>
    <dbReference type="NCBI Taxonomy" id="652676"/>
    <lineage>
        <taxon>unclassified sequences</taxon>
        <taxon>metagenomes</taxon>
        <taxon>ecological metagenomes</taxon>
    </lineage>
</organism>
<dbReference type="InterPro" id="IPR037997">
    <property type="entry name" value="Dgk1-like"/>
</dbReference>
<feature type="transmembrane region" description="Helical" evidence="1">
    <location>
        <begin position="361"/>
        <end position="381"/>
    </location>
</feature>
<dbReference type="PANTHER" id="PTHR31303:SF1">
    <property type="entry name" value="CTP-DEPENDENT DIACYLGLYCEROL KINASE 1"/>
    <property type="match status" value="1"/>
</dbReference>
<evidence type="ECO:0000313" key="2">
    <source>
        <dbReference type="EMBL" id="VAW98572.1"/>
    </source>
</evidence>
<feature type="transmembrane region" description="Helical" evidence="1">
    <location>
        <begin position="185"/>
        <end position="202"/>
    </location>
</feature>
<feature type="transmembrane region" description="Helical" evidence="1">
    <location>
        <begin position="118"/>
        <end position="139"/>
    </location>
</feature>
<feature type="transmembrane region" description="Helical" evidence="1">
    <location>
        <begin position="63"/>
        <end position="80"/>
    </location>
</feature>
<dbReference type="PANTHER" id="PTHR31303">
    <property type="entry name" value="CTP-DEPENDENT DIACYLGLYCEROL KINASE 1"/>
    <property type="match status" value="1"/>
</dbReference>
<proteinExistence type="predicted"/>
<feature type="transmembrane region" description="Helical" evidence="1">
    <location>
        <begin position="231"/>
        <end position="247"/>
    </location>
</feature>
<accession>A0A3B1AF27</accession>
<evidence type="ECO:0008006" key="3">
    <source>
        <dbReference type="Google" id="ProtNLM"/>
    </source>
</evidence>
<dbReference type="AlphaFoldDB" id="A0A3B1AF27"/>
<evidence type="ECO:0000256" key="1">
    <source>
        <dbReference type="SAM" id="Phobius"/>
    </source>
</evidence>
<name>A0A3B1AF27_9ZZZZ</name>
<feature type="transmembrane region" description="Helical" evidence="1">
    <location>
        <begin position="329"/>
        <end position="349"/>
    </location>
</feature>
<reference evidence="2" key="1">
    <citation type="submission" date="2018-06" db="EMBL/GenBank/DDBJ databases">
        <authorList>
            <person name="Zhirakovskaya E."/>
        </authorList>
    </citation>
    <scope>NUCLEOTIDE SEQUENCE</scope>
</reference>
<feature type="transmembrane region" description="Helical" evidence="1">
    <location>
        <begin position="159"/>
        <end position="179"/>
    </location>
</feature>
<feature type="transmembrane region" description="Helical" evidence="1">
    <location>
        <begin position="259"/>
        <end position="284"/>
    </location>
</feature>